<comment type="caution">
    <text evidence="1">The sequence shown here is derived from an EMBL/GenBank/DDBJ whole genome shotgun (WGS) entry which is preliminary data.</text>
</comment>
<organism evidence="1 2">
    <name type="scientific">Tribonema minus</name>
    <dbReference type="NCBI Taxonomy" id="303371"/>
    <lineage>
        <taxon>Eukaryota</taxon>
        <taxon>Sar</taxon>
        <taxon>Stramenopiles</taxon>
        <taxon>Ochrophyta</taxon>
        <taxon>PX clade</taxon>
        <taxon>Xanthophyceae</taxon>
        <taxon>Tribonematales</taxon>
        <taxon>Tribonemataceae</taxon>
        <taxon>Tribonema</taxon>
    </lineage>
</organism>
<dbReference type="EMBL" id="JAFCMP010000048">
    <property type="protein sequence ID" value="KAG5189543.1"/>
    <property type="molecule type" value="Genomic_DNA"/>
</dbReference>
<evidence type="ECO:0000313" key="2">
    <source>
        <dbReference type="Proteomes" id="UP000664859"/>
    </source>
</evidence>
<evidence type="ECO:0000313" key="1">
    <source>
        <dbReference type="EMBL" id="KAG5189543.1"/>
    </source>
</evidence>
<gene>
    <name evidence="1" type="ORF">JKP88DRAFT_233128</name>
</gene>
<dbReference type="AlphaFoldDB" id="A0A835ZIF7"/>
<sequence>MFPGVTNDYGYILSDLVMDELLHGKMEGVAQCDYFMLTNGDNLYSSRLLPSALPYMRTDIDLIGFEFLSHYSIKDNRVDHPGSDQTIHTQFKTLWIDKGAAMFKADTIARLNMTFALGFAREFGRLTTQVLGFKPTRIDGNFFTQLAQTEGVSSVIIRRTLLMHL</sequence>
<name>A0A835ZIF7_9STRA</name>
<accession>A0A835ZIF7</accession>
<dbReference type="OrthoDB" id="10025672at2759"/>
<keyword evidence="2" id="KW-1185">Reference proteome</keyword>
<protein>
    <submittedName>
        <fullName evidence="1">Uncharacterized protein</fullName>
    </submittedName>
</protein>
<proteinExistence type="predicted"/>
<dbReference type="Proteomes" id="UP000664859">
    <property type="component" value="Unassembled WGS sequence"/>
</dbReference>
<reference evidence="1" key="1">
    <citation type="submission" date="2021-02" db="EMBL/GenBank/DDBJ databases">
        <title>First Annotated Genome of the Yellow-green Alga Tribonema minus.</title>
        <authorList>
            <person name="Mahan K.M."/>
        </authorList>
    </citation>
    <scope>NUCLEOTIDE SEQUENCE</scope>
    <source>
        <strain evidence="1">UTEX B ZZ1240</strain>
    </source>
</reference>